<feature type="compositionally biased region" description="Basic residues" evidence="1">
    <location>
        <begin position="403"/>
        <end position="419"/>
    </location>
</feature>
<evidence type="ECO:0000313" key="2">
    <source>
        <dbReference type="EMBL" id="QHS93551.1"/>
    </source>
</evidence>
<dbReference type="Gene3D" id="1.25.40.10">
    <property type="entry name" value="Tetratricopeptide repeat domain"/>
    <property type="match status" value="1"/>
</dbReference>
<accession>A0A6C0BP48</accession>
<dbReference type="InterPro" id="IPR029044">
    <property type="entry name" value="Nucleotide-diphossugar_trans"/>
</dbReference>
<protein>
    <recommendedName>
        <fullName evidence="3">Glycosyltransferase 2-like domain-containing protein</fullName>
    </recommendedName>
</protein>
<dbReference type="Gene3D" id="3.90.550.10">
    <property type="entry name" value="Spore Coat Polysaccharide Biosynthesis Protein SpsA, Chain A"/>
    <property type="match status" value="1"/>
</dbReference>
<dbReference type="EMBL" id="MN739207">
    <property type="protein sequence ID" value="QHS93551.1"/>
    <property type="molecule type" value="Genomic_DNA"/>
</dbReference>
<sequence>MKPKFSIVTLTRNESQRILKIAATLEEFLKSGGDWVVADSASTDGTTEMAEMLGATVCQLGETYRKVITPEMALEITTQLDIPHEERQIYFHFSGARNAAARKALHDHILVLDAGDLVEAMNIAKINQTLSDGGLFPIVHYLGYGNKHSSVRFYDRRRWHYMNRAHEYLALKPDRKQGPRVSIAEEDLKVVYIRQQTKPRTYLAPMYFDLKENPQSHRCHFYLARRLYYNKCWAAAIKVFEKGLSTTQGWYPEMSQAAVYCGMCYVHLKKLEDAKSCYIKAVEYDASRREPWLRLGYIAQAKGQWALLRGYMAAMLVTPQNISLYENGANYGILPHNLMYVACVKLGDYKGGYDHWKLCLRAQPGNSVYQADAKYFTAQLQEDADAPTPPTTTEKTKEDTKQGPRKKKKKRRRRRGRKR</sequence>
<dbReference type="InterPro" id="IPR011990">
    <property type="entry name" value="TPR-like_helical_dom_sf"/>
</dbReference>
<evidence type="ECO:0000256" key="1">
    <source>
        <dbReference type="SAM" id="MobiDB-lite"/>
    </source>
</evidence>
<evidence type="ECO:0008006" key="3">
    <source>
        <dbReference type="Google" id="ProtNLM"/>
    </source>
</evidence>
<name>A0A6C0BP48_9ZZZZ</name>
<dbReference type="SUPFAM" id="SSF48452">
    <property type="entry name" value="TPR-like"/>
    <property type="match status" value="1"/>
</dbReference>
<organism evidence="2">
    <name type="scientific">viral metagenome</name>
    <dbReference type="NCBI Taxonomy" id="1070528"/>
    <lineage>
        <taxon>unclassified sequences</taxon>
        <taxon>metagenomes</taxon>
        <taxon>organismal metagenomes</taxon>
    </lineage>
</organism>
<reference evidence="2" key="1">
    <citation type="journal article" date="2020" name="Nature">
        <title>Giant virus diversity and host interactions through global metagenomics.</title>
        <authorList>
            <person name="Schulz F."/>
            <person name="Roux S."/>
            <person name="Paez-Espino D."/>
            <person name="Jungbluth S."/>
            <person name="Walsh D.A."/>
            <person name="Denef V.J."/>
            <person name="McMahon K.D."/>
            <person name="Konstantinidis K.T."/>
            <person name="Eloe-Fadrosh E.A."/>
            <person name="Kyrpides N.C."/>
            <person name="Woyke T."/>
        </authorList>
    </citation>
    <scope>NUCLEOTIDE SEQUENCE</scope>
    <source>
        <strain evidence="2">GVMAG-M-3300018080-19</strain>
    </source>
</reference>
<dbReference type="AlphaFoldDB" id="A0A6C0BP48"/>
<proteinExistence type="predicted"/>
<feature type="region of interest" description="Disordered" evidence="1">
    <location>
        <begin position="380"/>
        <end position="419"/>
    </location>
</feature>
<dbReference type="SUPFAM" id="SSF53448">
    <property type="entry name" value="Nucleotide-diphospho-sugar transferases"/>
    <property type="match status" value="1"/>
</dbReference>